<sequence>MGWLVNNYIVRGIANFFLGTGLIISQVAGDPELSAYKNLDFNKFTISSEDGVTIVGTHIRSGRDCPAVANRSGPPRRTVTQTFRSAVIIIVHGICCFRKYPQILALAKDISSKYDVITIDMRGHGESSGEWTGGTKERTDIRIAIDYAKWLGYEKIGLIGFSAGGIASIGEEARSPALDAMVLVSMLSSPDKVKSGGGGLLCTNSVAIQAIGKVLVLPMGARLGLPIKVASPLSVVDKINCPVLFIHGKNDWVIESKQSQILYNLANEPKKILILNSAEHAEALYWDKTKEFYSAVMDWFGKELDD</sequence>
<dbReference type="SUPFAM" id="SSF53474">
    <property type="entry name" value="alpha/beta-Hydrolases"/>
    <property type="match status" value="1"/>
</dbReference>
<gene>
    <name evidence="2" type="ORF">AUJ66_02485</name>
</gene>
<dbReference type="STRING" id="1817893.AUJ66_02485"/>
<feature type="domain" description="AB hydrolase-1" evidence="1">
    <location>
        <begin position="87"/>
        <end position="165"/>
    </location>
</feature>
<evidence type="ECO:0000259" key="1">
    <source>
        <dbReference type="Pfam" id="PF00561"/>
    </source>
</evidence>
<dbReference type="Gene3D" id="3.40.50.1820">
    <property type="entry name" value="alpha/beta hydrolase"/>
    <property type="match status" value="1"/>
</dbReference>
<dbReference type="Pfam" id="PF00561">
    <property type="entry name" value="Abhydrolase_1"/>
    <property type="match status" value="1"/>
</dbReference>
<dbReference type="PANTHER" id="PTHR43358:SF4">
    <property type="entry name" value="ALPHA_BETA HYDROLASE FOLD-1 DOMAIN-CONTAINING PROTEIN"/>
    <property type="match status" value="1"/>
</dbReference>
<dbReference type="EMBL" id="MNUO01000039">
    <property type="protein sequence ID" value="OIN97667.1"/>
    <property type="molecule type" value="Genomic_DNA"/>
</dbReference>
<organism evidence="2 3">
    <name type="scientific">Candidatus Desantisbacteria bacterium CG1_02_38_46</name>
    <dbReference type="NCBI Taxonomy" id="1817893"/>
    <lineage>
        <taxon>Bacteria</taxon>
        <taxon>Candidatus Desantisiibacteriota</taxon>
    </lineage>
</organism>
<accession>A0A1J4SE00</accession>
<name>A0A1J4SE00_9BACT</name>
<evidence type="ECO:0000313" key="3">
    <source>
        <dbReference type="Proteomes" id="UP000182278"/>
    </source>
</evidence>
<dbReference type="InterPro" id="IPR052920">
    <property type="entry name" value="DNA-binding_regulatory"/>
</dbReference>
<protein>
    <recommendedName>
        <fullName evidence="1">AB hydrolase-1 domain-containing protein</fullName>
    </recommendedName>
</protein>
<evidence type="ECO:0000313" key="2">
    <source>
        <dbReference type="EMBL" id="OIN97667.1"/>
    </source>
</evidence>
<dbReference type="AlphaFoldDB" id="A0A1J4SE00"/>
<dbReference type="InterPro" id="IPR029058">
    <property type="entry name" value="AB_hydrolase_fold"/>
</dbReference>
<dbReference type="Proteomes" id="UP000182278">
    <property type="component" value="Unassembled WGS sequence"/>
</dbReference>
<dbReference type="InterPro" id="IPR000073">
    <property type="entry name" value="AB_hydrolase_1"/>
</dbReference>
<reference evidence="2 3" key="1">
    <citation type="journal article" date="2016" name="Environ. Microbiol.">
        <title>Genomic resolution of a cold subsurface aquifer community provides metabolic insights for novel microbes adapted to high CO concentrations.</title>
        <authorList>
            <person name="Probst A.J."/>
            <person name="Castelle C.J."/>
            <person name="Singh A."/>
            <person name="Brown C.T."/>
            <person name="Anantharaman K."/>
            <person name="Sharon I."/>
            <person name="Hug L.A."/>
            <person name="Burstein D."/>
            <person name="Emerson J.B."/>
            <person name="Thomas B.C."/>
            <person name="Banfield J.F."/>
        </authorList>
    </citation>
    <scope>NUCLEOTIDE SEQUENCE [LARGE SCALE GENOMIC DNA]</scope>
    <source>
        <strain evidence="2">CG1_02_38_46</strain>
    </source>
</reference>
<dbReference type="PANTHER" id="PTHR43358">
    <property type="entry name" value="ALPHA/BETA-HYDROLASE"/>
    <property type="match status" value="1"/>
</dbReference>
<proteinExistence type="predicted"/>
<comment type="caution">
    <text evidence="2">The sequence shown here is derived from an EMBL/GenBank/DDBJ whole genome shotgun (WGS) entry which is preliminary data.</text>
</comment>